<dbReference type="Pfam" id="PF03692">
    <property type="entry name" value="CxxCxxCC"/>
    <property type="match status" value="1"/>
</dbReference>
<dbReference type="PANTHER" id="PTHR35866">
    <property type="entry name" value="PUTATIVE-RELATED"/>
    <property type="match status" value="1"/>
</dbReference>
<dbReference type="Proteomes" id="UP000565078">
    <property type="component" value="Unassembled WGS sequence"/>
</dbReference>
<reference evidence="2" key="1">
    <citation type="journal article" date="2020" name="bioRxiv">
        <title>A rank-normalized archaeal taxonomy based on genome phylogeny resolves widespread incomplete and uneven classifications.</title>
        <authorList>
            <person name="Rinke C."/>
            <person name="Chuvochina M."/>
            <person name="Mussig A.J."/>
            <person name="Chaumeil P.-A."/>
            <person name="Waite D.W."/>
            <person name="Whitman W.B."/>
            <person name="Parks D.H."/>
            <person name="Hugenholtz P."/>
        </authorList>
    </citation>
    <scope>NUCLEOTIDE SEQUENCE [LARGE SCALE GENOMIC DNA]</scope>
</reference>
<sequence length="214" mass="24548">MLNFKCGRCGECCKRYYVVSLPSEVKAQAALLKMPEKDFIKGNMLLFLQLFPSDHNDKKITVSSELLPKKFVALSESHLGRMPDFFIMLPLLAFRRRESGECTFYGSKNAGCNIYNARPAECRLFPFISDKKTDDYSKLYPFCQGLKLEGDDRSYLDLGFIHFEKMARYFSLVKEKGFSSLWGSWPKEGVILLTDKLLGKISEKDFFGMLGPYT</sequence>
<evidence type="ECO:0000313" key="1">
    <source>
        <dbReference type="EMBL" id="HIH09804.1"/>
    </source>
</evidence>
<proteinExistence type="predicted"/>
<protein>
    <submittedName>
        <fullName evidence="1">YkgJ family cysteine cluster protein</fullName>
    </submittedName>
</protein>
<dbReference type="EMBL" id="DUGC01000060">
    <property type="protein sequence ID" value="HIH09804.1"/>
    <property type="molecule type" value="Genomic_DNA"/>
</dbReference>
<name>A0A7J4IY75_9ARCH</name>
<accession>A0A7J4IY75</accession>
<dbReference type="InterPro" id="IPR005358">
    <property type="entry name" value="Puta_zinc/iron-chelating_dom"/>
</dbReference>
<comment type="caution">
    <text evidence="1">The sequence shown here is derived from an EMBL/GenBank/DDBJ whole genome shotgun (WGS) entry which is preliminary data.</text>
</comment>
<evidence type="ECO:0000313" key="2">
    <source>
        <dbReference type="Proteomes" id="UP000565078"/>
    </source>
</evidence>
<dbReference type="PANTHER" id="PTHR35866:SF1">
    <property type="entry name" value="YKGJ FAMILY CYSTEINE CLUSTER PROTEIN"/>
    <property type="match status" value="1"/>
</dbReference>
<organism evidence="1 2">
    <name type="scientific">Candidatus Iainarchaeum sp</name>
    <dbReference type="NCBI Taxonomy" id="3101447"/>
    <lineage>
        <taxon>Archaea</taxon>
        <taxon>Candidatus Iainarchaeota</taxon>
        <taxon>Candidatus Iainarchaeia</taxon>
        <taxon>Candidatus Iainarchaeales</taxon>
        <taxon>Candidatus Iainarchaeaceae</taxon>
        <taxon>Candidatus Iainarchaeum</taxon>
    </lineage>
</organism>
<dbReference type="AlphaFoldDB" id="A0A7J4IY75"/>
<gene>
    <name evidence="1" type="ORF">HA254_03985</name>
</gene>